<dbReference type="PANTHER" id="PTHR46669:SF1">
    <property type="entry name" value="LEUCINE-RICH PPR MOTIF-CONTAINING PROTEIN, MITOCHONDRIAL"/>
    <property type="match status" value="1"/>
</dbReference>
<dbReference type="InterPro" id="IPR033443">
    <property type="entry name" value="PROP1-like_PPR_dom"/>
</dbReference>
<feature type="coiled-coil region" evidence="4">
    <location>
        <begin position="897"/>
        <end position="951"/>
    </location>
</feature>
<dbReference type="Gene3D" id="1.25.40.10">
    <property type="entry name" value="Tetratricopeptide repeat domain"/>
    <property type="match status" value="3"/>
</dbReference>
<dbReference type="GO" id="GO:0008270">
    <property type="term" value="F:zinc ion binding"/>
    <property type="evidence" value="ECO:0007669"/>
    <property type="project" value="UniProtKB-UniRule"/>
</dbReference>
<keyword evidence="1" id="KW-0677">Repeat</keyword>
<feature type="repeat" description="PPR" evidence="3">
    <location>
        <begin position="468"/>
        <end position="502"/>
    </location>
</feature>
<protein>
    <submittedName>
        <fullName evidence="7">Leucine rich pentatricopeptide repeat containing</fullName>
    </submittedName>
</protein>
<dbReference type="PROSITE" id="PS51083">
    <property type="entry name" value="ZF_HIT"/>
    <property type="match status" value="1"/>
</dbReference>
<evidence type="ECO:0000256" key="1">
    <source>
        <dbReference type="ARBA" id="ARBA00022737"/>
    </source>
</evidence>
<evidence type="ECO:0000256" key="3">
    <source>
        <dbReference type="PROSITE-ProRule" id="PRU00708"/>
    </source>
</evidence>
<proteinExistence type="predicted"/>
<dbReference type="SUPFAM" id="SSF144232">
    <property type="entry name" value="HIT/MYND zinc finger-like"/>
    <property type="match status" value="1"/>
</dbReference>
<dbReference type="PROSITE" id="PS51375">
    <property type="entry name" value="PPR"/>
    <property type="match status" value="3"/>
</dbReference>
<evidence type="ECO:0000256" key="4">
    <source>
        <dbReference type="SAM" id="Coils"/>
    </source>
</evidence>
<dbReference type="InterPro" id="IPR007529">
    <property type="entry name" value="Znf_HIT"/>
</dbReference>
<feature type="repeat" description="PPR" evidence="3">
    <location>
        <begin position="990"/>
        <end position="1024"/>
    </location>
</feature>
<reference evidence="7" key="1">
    <citation type="submission" date="2025-08" db="UniProtKB">
        <authorList>
            <consortium name="Ensembl"/>
        </authorList>
    </citation>
    <scope>IDENTIFICATION</scope>
</reference>
<keyword evidence="2" id="KW-0862">Zinc</keyword>
<feature type="repeat" description="PPR" evidence="3">
    <location>
        <begin position="433"/>
        <end position="467"/>
    </location>
</feature>
<keyword evidence="2" id="KW-0863">Zinc-finger</keyword>
<name>A0A3Q2ZL21_KRYMA</name>
<accession>A0A3Q2ZL21</accession>
<dbReference type="NCBIfam" id="TIGR00756">
    <property type="entry name" value="PPR"/>
    <property type="match status" value="1"/>
</dbReference>
<evidence type="ECO:0000313" key="8">
    <source>
        <dbReference type="Proteomes" id="UP000264800"/>
    </source>
</evidence>
<dbReference type="Pfam" id="PF01535">
    <property type="entry name" value="PPR"/>
    <property type="match status" value="2"/>
</dbReference>
<dbReference type="Ensembl" id="ENSKMAT00000004394.1">
    <property type="protein sequence ID" value="ENSKMAP00000004311.1"/>
    <property type="gene ID" value="ENSKMAG00000003287.1"/>
</dbReference>
<dbReference type="InterPro" id="IPR033490">
    <property type="entry name" value="LRP130"/>
</dbReference>
<evidence type="ECO:0000256" key="2">
    <source>
        <dbReference type="PROSITE-ProRule" id="PRU00453"/>
    </source>
</evidence>
<organism evidence="7 8">
    <name type="scientific">Kryptolebias marmoratus</name>
    <name type="common">Mangrove killifish</name>
    <name type="synonym">Rivulus marmoratus</name>
    <dbReference type="NCBI Taxonomy" id="37003"/>
    <lineage>
        <taxon>Eukaryota</taxon>
        <taxon>Metazoa</taxon>
        <taxon>Chordata</taxon>
        <taxon>Craniata</taxon>
        <taxon>Vertebrata</taxon>
        <taxon>Euteleostomi</taxon>
        <taxon>Actinopterygii</taxon>
        <taxon>Neopterygii</taxon>
        <taxon>Teleostei</taxon>
        <taxon>Neoteleostei</taxon>
        <taxon>Acanthomorphata</taxon>
        <taxon>Ovalentaria</taxon>
        <taxon>Atherinomorphae</taxon>
        <taxon>Cyprinodontiformes</taxon>
        <taxon>Rivulidae</taxon>
        <taxon>Kryptolebias</taxon>
    </lineage>
</organism>
<evidence type="ECO:0000256" key="5">
    <source>
        <dbReference type="SAM" id="MobiDB-lite"/>
    </source>
</evidence>
<dbReference type="Pfam" id="PF17177">
    <property type="entry name" value="PPR_long"/>
    <property type="match status" value="1"/>
</dbReference>
<dbReference type="PANTHER" id="PTHR46669">
    <property type="entry name" value="LEUCINE-RICH PPR MOTIF-CONTAINING PROTEIN, MITOCHONDRIAL"/>
    <property type="match status" value="1"/>
</dbReference>
<dbReference type="Gene3D" id="3.30.60.190">
    <property type="match status" value="1"/>
</dbReference>
<dbReference type="GO" id="GO:0005634">
    <property type="term" value="C:nucleus"/>
    <property type="evidence" value="ECO:0007669"/>
    <property type="project" value="TreeGrafter"/>
</dbReference>
<dbReference type="GeneTree" id="ENSGT00960000186682"/>
<dbReference type="InterPro" id="IPR011990">
    <property type="entry name" value="TPR-like_helical_dom_sf"/>
</dbReference>
<evidence type="ECO:0000313" key="7">
    <source>
        <dbReference type="Ensembl" id="ENSKMAP00000004311.1"/>
    </source>
</evidence>
<reference evidence="7" key="2">
    <citation type="submission" date="2025-09" db="UniProtKB">
        <authorList>
            <consortium name="Ensembl"/>
        </authorList>
    </citation>
    <scope>IDENTIFICATION</scope>
</reference>
<dbReference type="InterPro" id="IPR002885">
    <property type="entry name" value="PPR_rpt"/>
</dbReference>
<dbReference type="GO" id="GO:0070129">
    <property type="term" value="P:regulation of mitochondrial translation"/>
    <property type="evidence" value="ECO:0007669"/>
    <property type="project" value="TreeGrafter"/>
</dbReference>
<dbReference type="GO" id="GO:0003730">
    <property type="term" value="F:mRNA 3'-UTR binding"/>
    <property type="evidence" value="ECO:0007669"/>
    <property type="project" value="TreeGrafter"/>
</dbReference>
<keyword evidence="4" id="KW-0175">Coiled coil</keyword>
<dbReference type="GO" id="GO:0005739">
    <property type="term" value="C:mitochondrion"/>
    <property type="evidence" value="ECO:0007669"/>
    <property type="project" value="TreeGrafter"/>
</dbReference>
<dbReference type="Proteomes" id="UP000264800">
    <property type="component" value="Unplaced"/>
</dbReference>
<keyword evidence="8" id="KW-1185">Reference proteome</keyword>
<keyword evidence="2" id="KW-0479">Metal-binding</keyword>
<feature type="region of interest" description="Disordered" evidence="5">
    <location>
        <begin position="21"/>
        <end position="40"/>
    </location>
</feature>
<feature type="domain" description="HIT-type" evidence="6">
    <location>
        <begin position="59"/>
        <end position="92"/>
    </location>
</feature>
<dbReference type="CDD" id="cd23024">
    <property type="entry name" value="zf-HIT_ZNHIT2-3"/>
    <property type="match status" value="1"/>
</dbReference>
<dbReference type="STRING" id="37003.ENSKMAP00000004311"/>
<evidence type="ECO:0000259" key="6">
    <source>
        <dbReference type="PROSITE" id="PS51083"/>
    </source>
</evidence>
<dbReference type="Pfam" id="PF04438">
    <property type="entry name" value="zf-HIT"/>
    <property type="match status" value="1"/>
</dbReference>
<sequence length="1644" mass="185182">MVTPVIRRSLPPSVRSLLTDIGPKEERWTEPETETAEDGILLPSGQEEKAAEDGSAAVCMLCKCKPSNYTCPRCNLHYCGLACYRSPDHSVCSEEFYKESVLRELKEMGKTETEGRKKMQEILLGLRQKAEMTHVGMESLLKEVGIVGDDTDEKATEKVQALALLSRLAELQQSGEENITEVEAILRKLEEIGDGESLPGATGEDDENTEGELDLAGQLSGLDIDKLSEEELWELLNSKEQEKFMDLIKGTRRSGPLLGRFYSGAVGGRRTDICSRQISHGSESVSRFAWPHAAGCVRSYVVASEEKDSIAVRSVQAQQFDWALSRLDNSVKRTGRITKTLLFRIFHDICRTGYPSGNQALLLLRSCGSLLPEVPLKERNELAHRVWDRLQQLGAQYDVSHYNALLKVYLQNKFKFSPTEFLSKMEAANIQPNRVTYQRLITAYCQTGDVEGASTILGFMKSKDLPITEAVFSSLVMGHAQAGDIDSAANILTVMRGVGIEPSSDTYVSLLNAYAEKGDLDSMKKTLEAAESADAALMDKDIMQVIYTLAKAGHEQHVPEMLERLRHERGFIADAINLCLNLITEGHEDVAFSVLKTFPTVNSNSDPSTGNFFLKHCINMDTPLEKIVHYCKELQEMKMHSTPFTFALSFALEANKIGISVALMELLKEQNFPIRPHYFWPLLTHPLKENNIAGVMEVAKSMEKVGVTPDIDTLTGYIFPVFSTIEAALQAFKNAGLSLDSEGFLSAKVRALAMTDLGKLYTQMSDPSFPSLDLMTFRAKLNIGFKKFSDVDSMVKIFELLYKDDRFCSKNKKPADVASYFLYNLIDSMTAEQVHAQENKLRNFFNQLQAQNITIPVNIYKGIRNILETYHNTALIKDVIALVDPNDRKFHDDFMTLDSHGKGIEELEKKMAELKAENKPYNSLLKQALIALSAEENLQRALELKQQHENEMTVGSYVVLITMCCRQNNVEEALNLKRDLNRIDSSVALDPDKYIQLVKAFAMNDKVEEAVDILTEMKEKGVVVKDSYFHLFFHMLNGISFKGDGATIRRLLDAIFTLGLAKPSSNLCSPLITSYLNRNDLSGALEAVIECQKRYNKLARINDVVVALVESGDTELLQKAMDFISQERGEMFMLYDLFFAFLQTGRYREARKIIETPGLRAKPGRLQWFAEKCISANKMEQLEEMVQMTAKLFECDRDEMYSYIIRLCKETNDWQKAETTWTKMQEENLIPRERTLRMLADILKNNNQEVPFEVPESWYNDNTSATQQVEPTKNTLKAESREDFQAHLLTLCKKGKIEETIKELKKANQKGVRLSIVLYDNLIRTLLATGSINEAMAVKEIAESHIPRFKMSNIANSLLIITHAKNGQTTEAMETMRYMVQFNSVPLTVAIVSLVQALSDSGRVAMIQELESLTKSFGTTINLPQTMLPGNMALAHIANGDLDLAVGLLEEICLTPSTSKPRLSFVFKKVVESGNEKAFDKLSAMAERLANHFNCYIPALDLFFQLLENNRMDEARFMLDRCKGLAEQSNFFMSFMSWKAQKPGQVNTIRNLMTLVPDFAEERVLYSYLMKAIAQDEDLASAKALQKEMTENGIPLDELTLKRLAVLYRNAGEDVPFTEPPESFKFYADKLRERSAKIQASAEE</sequence>